<name>A0A8S1X6N1_PAROT</name>
<evidence type="ECO:0000313" key="7">
    <source>
        <dbReference type="Proteomes" id="UP000683925"/>
    </source>
</evidence>
<gene>
    <name evidence="6" type="ORF">POCTA_138.1.T1120182</name>
</gene>
<proteinExistence type="predicted"/>
<evidence type="ECO:0000256" key="5">
    <source>
        <dbReference type="SAM" id="SignalP"/>
    </source>
</evidence>
<dbReference type="GO" id="GO:0006508">
    <property type="term" value="P:proteolysis"/>
    <property type="evidence" value="ECO:0007669"/>
    <property type="project" value="UniProtKB-KW"/>
</dbReference>
<keyword evidence="1" id="KW-0645">Protease</keyword>
<evidence type="ECO:0000313" key="6">
    <source>
        <dbReference type="EMBL" id="CAD8196790.1"/>
    </source>
</evidence>
<dbReference type="OMA" id="QVCTEYA"/>
<dbReference type="GO" id="GO:0008239">
    <property type="term" value="F:dipeptidyl-peptidase activity"/>
    <property type="evidence" value="ECO:0007669"/>
    <property type="project" value="TreeGrafter"/>
</dbReference>
<dbReference type="EMBL" id="CAJJDP010000112">
    <property type="protein sequence ID" value="CAD8196790.1"/>
    <property type="molecule type" value="Genomic_DNA"/>
</dbReference>
<evidence type="ECO:0000256" key="1">
    <source>
        <dbReference type="ARBA" id="ARBA00022670"/>
    </source>
</evidence>
<reference evidence="6" key="1">
    <citation type="submission" date="2021-01" db="EMBL/GenBank/DDBJ databases">
        <authorList>
            <consortium name="Genoscope - CEA"/>
            <person name="William W."/>
        </authorList>
    </citation>
    <scope>NUCLEOTIDE SEQUENCE</scope>
</reference>
<protein>
    <submittedName>
        <fullName evidence="6">Uncharacterized protein</fullName>
    </submittedName>
</protein>
<keyword evidence="3" id="KW-0378">Hydrolase</keyword>
<dbReference type="PANTHER" id="PTHR11010:SF11">
    <property type="entry name" value="THYMUS-SPECIFIC SERINE PROTEASE"/>
    <property type="match status" value="1"/>
</dbReference>
<dbReference type="GO" id="GO:0070008">
    <property type="term" value="F:serine-type exopeptidase activity"/>
    <property type="evidence" value="ECO:0007669"/>
    <property type="project" value="InterPro"/>
</dbReference>
<organism evidence="6 7">
    <name type="scientific">Paramecium octaurelia</name>
    <dbReference type="NCBI Taxonomy" id="43137"/>
    <lineage>
        <taxon>Eukaryota</taxon>
        <taxon>Sar</taxon>
        <taxon>Alveolata</taxon>
        <taxon>Ciliophora</taxon>
        <taxon>Intramacronucleata</taxon>
        <taxon>Oligohymenophorea</taxon>
        <taxon>Peniculida</taxon>
        <taxon>Parameciidae</taxon>
        <taxon>Paramecium</taxon>
    </lineage>
</organism>
<dbReference type="PANTHER" id="PTHR11010">
    <property type="entry name" value="PROTEASE S28 PRO-X CARBOXYPEPTIDASE-RELATED"/>
    <property type="match status" value="1"/>
</dbReference>
<evidence type="ECO:0000256" key="3">
    <source>
        <dbReference type="ARBA" id="ARBA00022801"/>
    </source>
</evidence>
<keyword evidence="7" id="KW-1185">Reference proteome</keyword>
<dbReference type="OrthoDB" id="406761at2759"/>
<evidence type="ECO:0000256" key="2">
    <source>
        <dbReference type="ARBA" id="ARBA00022729"/>
    </source>
</evidence>
<dbReference type="Proteomes" id="UP000683925">
    <property type="component" value="Unassembled WGS sequence"/>
</dbReference>
<keyword evidence="4" id="KW-0325">Glycoprotein</keyword>
<dbReference type="Pfam" id="PF05577">
    <property type="entry name" value="Peptidase_S28"/>
    <property type="match status" value="2"/>
</dbReference>
<dbReference type="AlphaFoldDB" id="A0A8S1X6N1"/>
<comment type="caution">
    <text evidence="6">The sequence shown here is derived from an EMBL/GenBank/DDBJ whole genome shotgun (WGS) entry which is preliminary data.</text>
</comment>
<feature type="chain" id="PRO_5035928966" evidence="5">
    <location>
        <begin position="20"/>
        <end position="446"/>
    </location>
</feature>
<feature type="signal peptide" evidence="5">
    <location>
        <begin position="1"/>
        <end position="19"/>
    </location>
</feature>
<accession>A0A8S1X6N1</accession>
<sequence>MMMNQLSLILFISILGVNGYIQTERWFEEQLIDHYDRTNKQTYRQRYWTVEEYFQPEGGAVLFWICGEYTCPGIRKERLFPVELAQTHKALIVVLEHRFYGKSMPFGEDALKIENLKYLGIRQALDDLAYFQLYIVQNKLFGVKQSHPWIAIGGSYPGAMAAWYRYQYPHLVVGALASSAVVQILTDFPKFDTQVYLSALKSGQECADDLKALNQYAEDNLDVVRARLNAQKLKDDEFLFYFTDAIILKIQYGGRTRLCNDLKGKTIEEQMDYFINRALVEDNLESYGSFYLKDDVYDEQNLRSSRQWKYQCCTEVGWWQTAPEQDSLRSDRLDIEFYKQYCKDIFGEDLKLWPDEDVGNAYFGGFDLQVDNIIFTNGDEDPWKWVSIIEEQGNFDVYHINCTNAGHCVELYTPTDQDCDQLKQARIEISQIFGNWIRDHYSKQEL</sequence>
<evidence type="ECO:0000256" key="4">
    <source>
        <dbReference type="ARBA" id="ARBA00023180"/>
    </source>
</evidence>
<keyword evidence="2 5" id="KW-0732">Signal</keyword>
<dbReference type="InterPro" id="IPR008758">
    <property type="entry name" value="Peptidase_S28"/>
</dbReference>